<accession>A0A2D3I4V3</accession>
<evidence type="ECO:0000313" key="1">
    <source>
        <dbReference type="EMBL" id="ATU83414.1"/>
    </source>
</evidence>
<dbReference type="Proteomes" id="UP000267516">
    <property type="component" value="Segment"/>
</dbReference>
<proteinExistence type="predicted"/>
<name>A0A2D3I4V3_9VIRU</name>
<organism evidence="1">
    <name type="scientific">White spot syndrome virus</name>
    <dbReference type="NCBI Taxonomy" id="342409"/>
    <lineage>
        <taxon>Viruses</taxon>
        <taxon>Viruses incertae sedis</taxon>
        <taxon>Naldaviricetes</taxon>
        <taxon>Nimaviridae</taxon>
        <taxon>Whispovirus</taxon>
    </lineage>
</organism>
<sequence length="459" mass="52272">MLSRKQEPLKLKHRYSTRLLVVKRDYQFSVNLWKGGTKTIMSSTDLSKNAFHDWVVSKTDCEVFDVHCETDRDCGAACENTYSVDGKEVTKFSCNQQSGRCARSVYSASSLERAANDLGHIIGIIKKNPKLEEELPESFLWFINHNGGDLFVNKRAAYYDTMHLSIGKLDNVDTLAQGLDKRMASSLREHLLRKLDSILLQIDKVKYEKAKKWILDITQEAGTEEDNKEEEDAKKEDQSLSVSEIVDVLTGTHDPMPLRARGFIQKKIYPLSRNELRELALKELFPEETTSPQVLSRQHDVSTREDLCNESMNAGRAESIFSDPDSGEYVATCACLYSEYLTGPACKHKTYRYVIDYDKWKRTGRPEFLTDPVLHFKKAEAVCKSTNPNLRAIYSPDNKGFLCAPVAELVKTALTFRGSHEPSLIVERDINQAENLPSNSFGVNWPYVNLLNRIQDQYT</sequence>
<reference evidence="1" key="1">
    <citation type="journal article" date="2018" name="Aquaculture">
        <title>Complete genome sequence of a white spot syndrome virus associated with a disease incursion in Australia.</title>
        <authorList>
            <person name="Oakey J."/>
            <person name="Smith C.S."/>
        </authorList>
    </citation>
    <scope>NUCLEOTIDE SEQUENCE [LARGE SCALE GENOMIC DNA]</scope>
    <source>
        <strain evidence="1">WSSV-AU</strain>
    </source>
</reference>
<protein>
    <submittedName>
        <fullName evidence="1">ORF338</fullName>
    </submittedName>
</protein>
<dbReference type="EMBL" id="MF768985">
    <property type="protein sequence ID" value="ATU83414.1"/>
    <property type="molecule type" value="Genomic_DNA"/>
</dbReference>